<dbReference type="Gene3D" id="3.30.780.10">
    <property type="entry name" value="SUI1-like domain"/>
    <property type="match status" value="1"/>
</dbReference>
<evidence type="ECO:0000256" key="7">
    <source>
        <dbReference type="ARBA" id="ARBA00035545"/>
    </source>
</evidence>
<dbReference type="InterPro" id="IPR007740">
    <property type="entry name" value="Ribosomal_mL49"/>
</dbReference>
<dbReference type="EMBL" id="OV696689">
    <property type="protein sequence ID" value="CAH1262798.1"/>
    <property type="molecule type" value="Genomic_DNA"/>
</dbReference>
<dbReference type="PANTHER" id="PTHR13477:SF0">
    <property type="entry name" value="LARGE RIBOSOMAL SUBUNIT PROTEIN ML49"/>
    <property type="match status" value="1"/>
</dbReference>
<gene>
    <name evidence="8" type="primary">MRPL49</name>
    <name evidence="8" type="ORF">BLAG_LOCUS17707</name>
</gene>
<dbReference type="GO" id="GO:0005762">
    <property type="term" value="C:mitochondrial large ribosomal subunit"/>
    <property type="evidence" value="ECO:0007669"/>
    <property type="project" value="TreeGrafter"/>
</dbReference>
<evidence type="ECO:0000256" key="5">
    <source>
        <dbReference type="ARBA" id="ARBA00023274"/>
    </source>
</evidence>
<comment type="subcellular location">
    <subcellularLocation>
        <location evidence="1">Mitochondrion</location>
    </subcellularLocation>
</comment>
<evidence type="ECO:0000256" key="2">
    <source>
        <dbReference type="ARBA" id="ARBA00005677"/>
    </source>
</evidence>
<evidence type="ECO:0000256" key="1">
    <source>
        <dbReference type="ARBA" id="ARBA00004173"/>
    </source>
</evidence>
<dbReference type="OrthoDB" id="19439at2759"/>
<evidence type="ECO:0000256" key="4">
    <source>
        <dbReference type="ARBA" id="ARBA00023128"/>
    </source>
</evidence>
<organism evidence="8 9">
    <name type="scientific">Branchiostoma lanceolatum</name>
    <name type="common">Common lancelet</name>
    <name type="synonym">Amphioxus lanceolatum</name>
    <dbReference type="NCBI Taxonomy" id="7740"/>
    <lineage>
        <taxon>Eukaryota</taxon>
        <taxon>Metazoa</taxon>
        <taxon>Chordata</taxon>
        <taxon>Cephalochordata</taxon>
        <taxon>Leptocardii</taxon>
        <taxon>Amphioxiformes</taxon>
        <taxon>Branchiostomatidae</taxon>
        <taxon>Branchiostoma</taxon>
    </lineage>
</organism>
<dbReference type="GO" id="GO:0003735">
    <property type="term" value="F:structural constituent of ribosome"/>
    <property type="evidence" value="ECO:0007669"/>
    <property type="project" value="InterPro"/>
</dbReference>
<reference evidence="8" key="1">
    <citation type="submission" date="2022-01" db="EMBL/GenBank/DDBJ databases">
        <authorList>
            <person name="Braso-Vives M."/>
        </authorList>
    </citation>
    <scope>NUCLEOTIDE SEQUENCE</scope>
</reference>
<name>A0A8K0ENL1_BRALA</name>
<dbReference type="PANTHER" id="PTHR13477">
    <property type="entry name" value="MITOCHONDRIAL 39S RIBOSOMAL PROTEIN L49"/>
    <property type="match status" value="1"/>
</dbReference>
<dbReference type="Proteomes" id="UP000838412">
    <property type="component" value="Chromosome 4"/>
</dbReference>
<keyword evidence="4" id="KW-0496">Mitochondrion</keyword>
<evidence type="ECO:0000313" key="8">
    <source>
        <dbReference type="EMBL" id="CAH1262798.1"/>
    </source>
</evidence>
<dbReference type="AlphaFoldDB" id="A0A8K0ENL1"/>
<comment type="similarity">
    <text evidence="2">Belongs to the mitochondrion-specific ribosomal protein mL49 family.</text>
</comment>
<keyword evidence="5" id="KW-0687">Ribonucleoprotein</keyword>
<evidence type="ECO:0000313" key="9">
    <source>
        <dbReference type="Proteomes" id="UP000838412"/>
    </source>
</evidence>
<keyword evidence="3" id="KW-0689">Ribosomal protein</keyword>
<proteinExistence type="inferred from homology"/>
<dbReference type="Pfam" id="PF05046">
    <property type="entry name" value="Img2"/>
    <property type="match status" value="1"/>
</dbReference>
<accession>A0A8K0ENL1</accession>
<keyword evidence="9" id="KW-1185">Reference proteome</keyword>
<sequence>MAAPFRKICLRLSSRLSPGFQAERCTIPRVSACLCSQATSPSAEDGRTDPLKPAKPEFIESKEDFRWVEKLIPRYKVPPIPEHPHYPTPCGWVPPRDPPPDLPYSVRRSRFSHVPVYERFSKGGSRKQTVIQHIEGDIWALEKELEEFLPAIIGRNPAIQVNEVTKKIVIKGLVMEEVKKWLLEKGF</sequence>
<protein>
    <recommendedName>
        <fullName evidence="6">Large ribosomal subunit protein mL49</fullName>
    </recommendedName>
    <alternativeName>
        <fullName evidence="7">39S ribosomal protein L49, mitochondrial</fullName>
    </alternativeName>
</protein>
<evidence type="ECO:0000256" key="6">
    <source>
        <dbReference type="ARBA" id="ARBA00035191"/>
    </source>
</evidence>
<dbReference type="GO" id="GO:0006412">
    <property type="term" value="P:translation"/>
    <property type="evidence" value="ECO:0007669"/>
    <property type="project" value="InterPro"/>
</dbReference>
<evidence type="ECO:0000256" key="3">
    <source>
        <dbReference type="ARBA" id="ARBA00022980"/>
    </source>
</evidence>
<dbReference type="FunFam" id="3.30.780.10:FF:000009">
    <property type="entry name" value="39S ribosomal protein L49, mitochondrial"/>
    <property type="match status" value="1"/>
</dbReference>